<gene>
    <name evidence="1" type="ORF">NCTC11546_01340</name>
</gene>
<name>A0A2X2RN81_CAPOC</name>
<dbReference type="RefSeq" id="WP_128091381.1">
    <property type="nucleotide sequence ID" value="NZ_UARG01000017.1"/>
</dbReference>
<sequence>MQHWILTSAQEFYANAKDILDKCRASFYIEVGDGKGGYRQILITRENESAIPSIMLEDIEGFTYRQFIIVSSPDVTIDTEKCIYDQDILPYVIEGTGGRETEDIIECIYLRMILITKLMDVSAKSLYKKLYKNLEANPNFRKGFHQGSSMHKNALYDLRTIHKTKRFELNNPLSILTIEEREE</sequence>
<dbReference type="Proteomes" id="UP000249891">
    <property type="component" value="Unassembled WGS sequence"/>
</dbReference>
<reference evidence="1 2" key="1">
    <citation type="submission" date="2018-06" db="EMBL/GenBank/DDBJ databases">
        <authorList>
            <consortium name="Pathogen Informatics"/>
            <person name="Doyle S."/>
        </authorList>
    </citation>
    <scope>NUCLEOTIDE SEQUENCE [LARGE SCALE GENOMIC DNA]</scope>
    <source>
        <strain evidence="1 2">NCTC11546</strain>
    </source>
</reference>
<accession>A0A2X2RN81</accession>
<organism evidence="1 2">
    <name type="scientific">Capnocytophaga ochracea</name>
    <dbReference type="NCBI Taxonomy" id="1018"/>
    <lineage>
        <taxon>Bacteria</taxon>
        <taxon>Pseudomonadati</taxon>
        <taxon>Bacteroidota</taxon>
        <taxon>Flavobacteriia</taxon>
        <taxon>Flavobacteriales</taxon>
        <taxon>Flavobacteriaceae</taxon>
        <taxon>Capnocytophaga</taxon>
    </lineage>
</organism>
<proteinExistence type="predicted"/>
<protein>
    <submittedName>
        <fullName evidence="1">Uncharacterized protein</fullName>
    </submittedName>
</protein>
<dbReference type="AlphaFoldDB" id="A0A2X2RN81"/>
<evidence type="ECO:0000313" key="1">
    <source>
        <dbReference type="EMBL" id="SQA78113.1"/>
    </source>
</evidence>
<evidence type="ECO:0000313" key="2">
    <source>
        <dbReference type="Proteomes" id="UP000249891"/>
    </source>
</evidence>
<dbReference type="EMBL" id="UARG01000017">
    <property type="protein sequence ID" value="SQA78113.1"/>
    <property type="molecule type" value="Genomic_DNA"/>
</dbReference>